<dbReference type="OrthoDB" id="14911at2759"/>
<dbReference type="Pfam" id="PF00614">
    <property type="entry name" value="PLDc"/>
    <property type="match status" value="2"/>
</dbReference>
<dbReference type="RefSeq" id="XP_024383260.1">
    <property type="nucleotide sequence ID" value="XM_024527492.2"/>
</dbReference>
<evidence type="ECO:0000256" key="5">
    <source>
        <dbReference type="ARBA" id="ARBA00022737"/>
    </source>
</evidence>
<dbReference type="InterPro" id="IPR000008">
    <property type="entry name" value="C2_dom"/>
</dbReference>
<dbReference type="PANTHER" id="PTHR18896:SF115">
    <property type="entry name" value="PHOSPHOLIPASE D ALPHA 1"/>
    <property type="match status" value="1"/>
</dbReference>
<keyword evidence="5" id="KW-0677">Repeat</keyword>
<dbReference type="InterPro" id="IPR001736">
    <property type="entry name" value="PLipase_D/transphosphatidylase"/>
</dbReference>
<evidence type="ECO:0000259" key="11">
    <source>
        <dbReference type="PROSITE" id="PS50004"/>
    </source>
</evidence>
<dbReference type="GO" id="GO:0005509">
    <property type="term" value="F:calcium ion binding"/>
    <property type="evidence" value="ECO:0007669"/>
    <property type="project" value="InterPro"/>
</dbReference>
<dbReference type="InterPro" id="IPR011402">
    <property type="entry name" value="PLipase_D_pln"/>
</dbReference>
<dbReference type="Gramene" id="Pp3c8_7870V3.5">
    <property type="protein sequence ID" value="Pp3c8_7870V3.5"/>
    <property type="gene ID" value="Pp3c8_7870"/>
</dbReference>
<organism evidence="13">
    <name type="scientific">Physcomitrium patens</name>
    <name type="common">Spreading-leaved earth moss</name>
    <name type="synonym">Physcomitrella patens</name>
    <dbReference type="NCBI Taxonomy" id="3218"/>
    <lineage>
        <taxon>Eukaryota</taxon>
        <taxon>Viridiplantae</taxon>
        <taxon>Streptophyta</taxon>
        <taxon>Embryophyta</taxon>
        <taxon>Bryophyta</taxon>
        <taxon>Bryophytina</taxon>
        <taxon>Bryopsida</taxon>
        <taxon>Funariidae</taxon>
        <taxon>Funariales</taxon>
        <taxon>Funariaceae</taxon>
        <taxon>Physcomitrium</taxon>
    </lineage>
</organism>
<dbReference type="GO" id="GO:0005886">
    <property type="term" value="C:plasma membrane"/>
    <property type="evidence" value="ECO:0000318"/>
    <property type="project" value="GO_Central"/>
</dbReference>
<comment type="catalytic activity">
    <reaction evidence="1 10">
        <text>a 1,2-diacyl-sn-glycero-3-phosphocholine + H2O = a 1,2-diacyl-sn-glycero-3-phosphate + choline + H(+)</text>
        <dbReference type="Rhea" id="RHEA:14445"/>
        <dbReference type="ChEBI" id="CHEBI:15354"/>
        <dbReference type="ChEBI" id="CHEBI:15377"/>
        <dbReference type="ChEBI" id="CHEBI:15378"/>
        <dbReference type="ChEBI" id="CHEBI:57643"/>
        <dbReference type="ChEBI" id="CHEBI:58608"/>
        <dbReference type="EC" id="3.1.4.4"/>
    </reaction>
</comment>
<dbReference type="PROSITE" id="PS50004">
    <property type="entry name" value="C2"/>
    <property type="match status" value="1"/>
</dbReference>
<proteinExistence type="inferred from homology"/>
<comment type="function">
    <text evidence="10">Hydrolyzes glycerol-phospholipids at the terminal phosphodiesteric bond.</text>
</comment>
<accession>A0A2K1K6J2</accession>
<dbReference type="CDD" id="cd04015">
    <property type="entry name" value="C2_plant_PLD"/>
    <property type="match status" value="1"/>
</dbReference>
<dbReference type="GO" id="GO:0004630">
    <property type="term" value="F:phospholipase D activity"/>
    <property type="evidence" value="ECO:0000318"/>
    <property type="project" value="GO_Central"/>
</dbReference>
<dbReference type="EnsemblPlants" id="Pp3c8_7870V3.6">
    <property type="protein sequence ID" value="Pp3c8_7870V3.6"/>
    <property type="gene ID" value="Pp3c8_7870"/>
</dbReference>
<evidence type="ECO:0000256" key="2">
    <source>
        <dbReference type="ARBA" id="ARBA00001913"/>
    </source>
</evidence>
<name>A0A2K1K6J2_PHYPA</name>
<dbReference type="PaxDb" id="3218-PP1S8_170V6.1"/>
<dbReference type="EC" id="3.1.4.4" evidence="10"/>
<dbReference type="EnsemblPlants" id="Pp3c8_7870V3.2">
    <property type="protein sequence ID" value="Pp3c8_7870V3.2"/>
    <property type="gene ID" value="Pp3c8_7870"/>
</dbReference>
<evidence type="ECO:0000256" key="7">
    <source>
        <dbReference type="ARBA" id="ARBA00022837"/>
    </source>
</evidence>
<dbReference type="RefSeq" id="XP_024383261.1">
    <property type="nucleotide sequence ID" value="XM_024527493.2"/>
</dbReference>
<comment type="cofactor">
    <cofactor evidence="2 10">
        <name>Ca(2+)</name>
        <dbReference type="ChEBI" id="CHEBI:29108"/>
    </cofactor>
</comment>
<dbReference type="InterPro" id="IPR035892">
    <property type="entry name" value="C2_domain_sf"/>
</dbReference>
<dbReference type="RefSeq" id="XP_073392064.1">
    <property type="nucleotide sequence ID" value="XM_073535963.1"/>
</dbReference>
<evidence type="ECO:0000313" key="15">
    <source>
        <dbReference type="Proteomes" id="UP000006727"/>
    </source>
</evidence>
<dbReference type="EnsemblPlants" id="Pp3c8_7870V3.4">
    <property type="protein sequence ID" value="Pp3c8_7870V3.4"/>
    <property type="gene ID" value="Pp3c8_7870"/>
</dbReference>
<keyword evidence="4" id="KW-0479">Metal-binding</keyword>
<keyword evidence="9" id="KW-0443">Lipid metabolism</keyword>
<dbReference type="Pfam" id="PF00168">
    <property type="entry name" value="C2"/>
    <property type="match status" value="1"/>
</dbReference>
<dbReference type="STRING" id="3218.A0A2K1K6J2"/>
<dbReference type="Gramene" id="Pp3c8_7870V3.3">
    <property type="protein sequence ID" value="Pp3c8_7870V3.3"/>
    <property type="gene ID" value="Pp3c8_7870"/>
</dbReference>
<dbReference type="CDD" id="cd09139">
    <property type="entry name" value="PLDc_pPLD_like_1"/>
    <property type="match status" value="1"/>
</dbReference>
<dbReference type="EnsemblPlants" id="Pp3c8_7870V3.1">
    <property type="protein sequence ID" value="Pp3c8_7870V3.1"/>
    <property type="gene ID" value="Pp3c8_7870"/>
</dbReference>
<dbReference type="GO" id="GO:0046470">
    <property type="term" value="P:phosphatidylcholine metabolic process"/>
    <property type="evidence" value="ECO:0007669"/>
    <property type="project" value="InterPro"/>
</dbReference>
<feature type="domain" description="PLD phosphodiesterase" evidence="12">
    <location>
        <begin position="656"/>
        <end position="683"/>
    </location>
</feature>
<dbReference type="AlphaFoldDB" id="A0A2K1K6J2"/>
<dbReference type="InterPro" id="IPR015679">
    <property type="entry name" value="PLipase_D_fam"/>
</dbReference>
<dbReference type="PIRSF" id="PIRSF036470">
    <property type="entry name" value="PLD_plant"/>
    <property type="match status" value="1"/>
</dbReference>
<evidence type="ECO:0000256" key="9">
    <source>
        <dbReference type="ARBA" id="ARBA00023098"/>
    </source>
</evidence>
<dbReference type="SUPFAM" id="SSF56024">
    <property type="entry name" value="Phospholipase D/nuclease"/>
    <property type="match status" value="2"/>
</dbReference>
<evidence type="ECO:0000256" key="3">
    <source>
        <dbReference type="ARBA" id="ARBA00010683"/>
    </source>
</evidence>
<feature type="domain" description="C2" evidence="11">
    <location>
        <begin position="1"/>
        <end position="130"/>
    </location>
</feature>
<gene>
    <name evidence="14" type="primary">LOC112286009</name>
    <name evidence="13" type="ORF">PHYPA_011288</name>
</gene>
<dbReference type="Pfam" id="PF12357">
    <property type="entry name" value="PLD_C"/>
    <property type="match status" value="1"/>
</dbReference>
<dbReference type="KEGG" id="ppp:112286009"/>
<evidence type="ECO:0000256" key="8">
    <source>
        <dbReference type="ARBA" id="ARBA00022963"/>
    </source>
</evidence>
<keyword evidence="7 10" id="KW-0106">Calcium</keyword>
<feature type="domain" description="PLD phosphodiesterase" evidence="12">
    <location>
        <begin position="329"/>
        <end position="369"/>
    </location>
</feature>
<keyword evidence="6 10" id="KW-0378">Hydrolase</keyword>
<keyword evidence="15" id="KW-1185">Reference proteome</keyword>
<dbReference type="Gene3D" id="3.30.870.10">
    <property type="entry name" value="Endonuclease Chain A"/>
    <property type="match status" value="2"/>
</dbReference>
<keyword evidence="8 10" id="KW-0442">Lipid degradation</keyword>
<evidence type="ECO:0000256" key="6">
    <source>
        <dbReference type="ARBA" id="ARBA00022801"/>
    </source>
</evidence>
<evidence type="ECO:0000259" key="12">
    <source>
        <dbReference type="PROSITE" id="PS50035"/>
    </source>
</evidence>
<dbReference type="Gramene" id="Pp3c8_7870V3.6">
    <property type="protein sequence ID" value="Pp3c8_7870V3.6"/>
    <property type="gene ID" value="Pp3c8_7870"/>
</dbReference>
<dbReference type="PROSITE" id="PS50035">
    <property type="entry name" value="PLD"/>
    <property type="match status" value="2"/>
</dbReference>
<reference evidence="13 15" key="2">
    <citation type="journal article" date="2018" name="Plant J.">
        <title>The Physcomitrella patens chromosome-scale assembly reveals moss genome structure and evolution.</title>
        <authorList>
            <person name="Lang D."/>
            <person name="Ullrich K.K."/>
            <person name="Murat F."/>
            <person name="Fuchs J."/>
            <person name="Jenkins J."/>
            <person name="Haas F.B."/>
            <person name="Piednoel M."/>
            <person name="Gundlach H."/>
            <person name="Van Bel M."/>
            <person name="Meyberg R."/>
            <person name="Vives C."/>
            <person name="Morata J."/>
            <person name="Symeonidi A."/>
            <person name="Hiss M."/>
            <person name="Muchero W."/>
            <person name="Kamisugi Y."/>
            <person name="Saleh O."/>
            <person name="Blanc G."/>
            <person name="Decker E.L."/>
            <person name="van Gessel N."/>
            <person name="Grimwood J."/>
            <person name="Hayes R.D."/>
            <person name="Graham S.W."/>
            <person name="Gunter L.E."/>
            <person name="McDaniel S.F."/>
            <person name="Hoernstein S.N.W."/>
            <person name="Larsson A."/>
            <person name="Li F.W."/>
            <person name="Perroud P.F."/>
            <person name="Phillips J."/>
            <person name="Ranjan P."/>
            <person name="Rokshar D.S."/>
            <person name="Rothfels C.J."/>
            <person name="Schneider L."/>
            <person name="Shu S."/>
            <person name="Stevenson D.W."/>
            <person name="Thummler F."/>
            <person name="Tillich M."/>
            <person name="Villarreal Aguilar J.C."/>
            <person name="Widiez T."/>
            <person name="Wong G.K."/>
            <person name="Wymore A."/>
            <person name="Zhang Y."/>
            <person name="Zimmer A.D."/>
            <person name="Quatrano R.S."/>
            <person name="Mayer K.F.X."/>
            <person name="Goodstein D."/>
            <person name="Casacuberta J.M."/>
            <person name="Vandepoele K."/>
            <person name="Reski R."/>
            <person name="Cuming A.C."/>
            <person name="Tuskan G.A."/>
            <person name="Maumus F."/>
            <person name="Salse J."/>
            <person name="Schmutz J."/>
            <person name="Rensing S.A."/>
        </authorList>
    </citation>
    <scope>NUCLEOTIDE SEQUENCE [LARGE SCALE GENOMIC DNA]</scope>
    <source>
        <strain evidence="14 15">cv. Gransden 2004</strain>
    </source>
</reference>
<dbReference type="EnsemblPlants" id="Pp3c8_7870V3.3">
    <property type="protein sequence ID" value="Pp3c8_7870V3.3"/>
    <property type="gene ID" value="Pp3c8_7870"/>
</dbReference>
<dbReference type="Gramene" id="Pp3c8_7870V3.2">
    <property type="protein sequence ID" value="Pp3c8_7870V3.2"/>
    <property type="gene ID" value="Pp3c8_7870"/>
</dbReference>
<comment type="similarity">
    <text evidence="3 10">Belongs to the phospholipase D family. C2-PLD subfamily.</text>
</comment>
<dbReference type="Gramene" id="Pp3c8_7870V3.4">
    <property type="protein sequence ID" value="Pp3c8_7870V3.4"/>
    <property type="gene ID" value="Pp3c8_7870"/>
</dbReference>
<dbReference type="InterPro" id="IPR024632">
    <property type="entry name" value="PLipase_D_C"/>
</dbReference>
<dbReference type="EnsemblPlants" id="Pp3c8_7870V3.5">
    <property type="protein sequence ID" value="Pp3c8_7870V3.5"/>
    <property type="gene ID" value="Pp3c8_7870"/>
</dbReference>
<evidence type="ECO:0000256" key="1">
    <source>
        <dbReference type="ARBA" id="ARBA00000798"/>
    </source>
</evidence>
<evidence type="ECO:0000313" key="13">
    <source>
        <dbReference type="EMBL" id="PNR49392.1"/>
    </source>
</evidence>
<dbReference type="Gene3D" id="2.60.40.150">
    <property type="entry name" value="C2 domain"/>
    <property type="match status" value="1"/>
</dbReference>
<dbReference type="GeneID" id="112286009"/>
<dbReference type="PANTHER" id="PTHR18896">
    <property type="entry name" value="PHOSPHOLIPASE D"/>
    <property type="match status" value="1"/>
</dbReference>
<protein>
    <recommendedName>
        <fullName evidence="10">Phospholipase D</fullName>
        <ecNumber evidence="10">3.1.4.4</ecNumber>
    </recommendedName>
</protein>
<sequence length="810" mass="91897">MAEYLLHGTLLIKIYGAEEIVTQDRKTGKAPGFIRMVVQTSENLLGFGKGYSQYYATVDLGKTRVGRTRVLEGNFKDPEWNETFSIFCAHTVSHLVVSIKDAAVVGTAVIGRARIPAIDLLSGKQIEDWYPLHSDSTGHLDGARLRFSVQFTRAIEDQYWGKGILDRQNPGLPFSYFPQKKGCRVTLYQDAHVTDNFLPPIYLGHDQIYQPCRCWEDMFDAIHNAKHIIYITGWSVYTEFKLCRDPQRVVPGDEGLTLGELLKRKADQGVRVNLMVWDDRSSNWGIMGQMATHDEETANYFKGTGVNCFLCPRSGYSKSTVLQTVKTVVMFTHHQKSLIVDASMPSDCITSQERRLVSFVGGLDLCDGRYDDQYHSLFRTLDTVHSTDFHNGGFAGASIEYGGPREPWHDIHCKLEGPIAWDVLYNFEQRWRKQAGESLEHLLSPDAIERGLLPIAVTLEDDLETWNVQLFRSIDAGAAFGFSDDTEKVAKLGLVSGKDNTIDRSIQNAYIHAIRCAKNFIYIENQYFVGSSFGWDSSQEVGANNLIPMELVRKIASKIEAGERFSVYIVIPLYPEGYPSGDAVQAILRWQQKTFQMMYKEIANSLRLKKRTDLHPKDYLSVFCLGNRETILPNEYAPTSTPQDLYYKSAQENRRFMIYVHSKMMIVDDEYIIVGSANINERSLNGSRDSEIAMGAYQPYYLATNSPATGQIHGFRMALWFEHMGYLDNYFLHPSSLECIRKVNHRGDELWSMFSQKDVVDLPGHLMTYPYSIGRDGSVSELRDAEYIPDTTDAKVFGRSSYKLPVTITS</sequence>
<evidence type="ECO:0000256" key="4">
    <source>
        <dbReference type="ARBA" id="ARBA00022723"/>
    </source>
</evidence>
<dbReference type="EMBL" id="ABEU02000008">
    <property type="protein sequence ID" value="PNR49392.1"/>
    <property type="molecule type" value="Genomic_DNA"/>
</dbReference>
<reference evidence="14" key="3">
    <citation type="submission" date="2020-12" db="UniProtKB">
        <authorList>
            <consortium name="EnsemblPlants"/>
        </authorList>
    </citation>
    <scope>IDENTIFICATION</scope>
</reference>
<dbReference type="SMART" id="SM00155">
    <property type="entry name" value="PLDc"/>
    <property type="match status" value="2"/>
</dbReference>
<dbReference type="SMR" id="A0A2K1K6J2"/>
<dbReference type="Gramene" id="Pp3c8_7870V3.1">
    <property type="protein sequence ID" value="Pp3c8_7870V3.1"/>
    <property type="gene ID" value="Pp3c8_7870"/>
</dbReference>
<evidence type="ECO:0000256" key="10">
    <source>
        <dbReference type="PIRNR" id="PIRNR036470"/>
    </source>
</evidence>
<dbReference type="Proteomes" id="UP000006727">
    <property type="component" value="Chromosome 8"/>
</dbReference>
<dbReference type="RefSeq" id="XP_024383259.1">
    <property type="nucleotide sequence ID" value="XM_024527491.2"/>
</dbReference>
<evidence type="ECO:0000313" key="14">
    <source>
        <dbReference type="EnsemblPlants" id="Pp3c8_7870V3.1"/>
    </source>
</evidence>
<dbReference type="SMART" id="SM00239">
    <property type="entry name" value="C2"/>
    <property type="match status" value="1"/>
</dbReference>
<dbReference type="SUPFAM" id="SSF49562">
    <property type="entry name" value="C2 domain (Calcium/lipid-binding domain, CaLB)"/>
    <property type="match status" value="1"/>
</dbReference>
<dbReference type="GO" id="GO:0009395">
    <property type="term" value="P:phospholipid catabolic process"/>
    <property type="evidence" value="ECO:0000318"/>
    <property type="project" value="GO_Central"/>
</dbReference>
<reference evidence="13 15" key="1">
    <citation type="journal article" date="2008" name="Science">
        <title>The Physcomitrella genome reveals evolutionary insights into the conquest of land by plants.</title>
        <authorList>
            <person name="Rensing S."/>
            <person name="Lang D."/>
            <person name="Zimmer A."/>
            <person name="Terry A."/>
            <person name="Salamov A."/>
            <person name="Shapiro H."/>
            <person name="Nishiyama T."/>
            <person name="Perroud P.-F."/>
            <person name="Lindquist E."/>
            <person name="Kamisugi Y."/>
            <person name="Tanahashi T."/>
            <person name="Sakakibara K."/>
            <person name="Fujita T."/>
            <person name="Oishi K."/>
            <person name="Shin-I T."/>
            <person name="Kuroki Y."/>
            <person name="Toyoda A."/>
            <person name="Suzuki Y."/>
            <person name="Hashimoto A."/>
            <person name="Yamaguchi K."/>
            <person name="Sugano A."/>
            <person name="Kohara Y."/>
            <person name="Fujiyama A."/>
            <person name="Anterola A."/>
            <person name="Aoki S."/>
            <person name="Ashton N."/>
            <person name="Barbazuk W.B."/>
            <person name="Barker E."/>
            <person name="Bennetzen J."/>
            <person name="Bezanilla M."/>
            <person name="Blankenship R."/>
            <person name="Cho S.H."/>
            <person name="Dutcher S."/>
            <person name="Estelle M."/>
            <person name="Fawcett J.A."/>
            <person name="Gundlach H."/>
            <person name="Hanada K."/>
            <person name="Heyl A."/>
            <person name="Hicks K.A."/>
            <person name="Hugh J."/>
            <person name="Lohr M."/>
            <person name="Mayer K."/>
            <person name="Melkozernov A."/>
            <person name="Murata T."/>
            <person name="Nelson D."/>
            <person name="Pils B."/>
            <person name="Prigge M."/>
            <person name="Reiss B."/>
            <person name="Renner T."/>
            <person name="Rombauts S."/>
            <person name="Rushton P."/>
            <person name="Sanderfoot A."/>
            <person name="Schween G."/>
            <person name="Shiu S.-H."/>
            <person name="Stueber K."/>
            <person name="Theodoulou F.L."/>
            <person name="Tu H."/>
            <person name="Van de Peer Y."/>
            <person name="Verrier P.J."/>
            <person name="Waters E."/>
            <person name="Wood A."/>
            <person name="Yang L."/>
            <person name="Cove D."/>
            <person name="Cuming A."/>
            <person name="Hasebe M."/>
            <person name="Lucas S."/>
            <person name="Mishler D.B."/>
            <person name="Reski R."/>
            <person name="Grigoriev I."/>
            <person name="Quatrano R.S."/>
            <person name="Boore J.L."/>
        </authorList>
    </citation>
    <scope>NUCLEOTIDE SEQUENCE [LARGE SCALE GENOMIC DNA]</scope>
    <source>
        <strain evidence="14 15">cv. Gransden 2004</strain>
    </source>
</reference>